<dbReference type="GO" id="GO:0005886">
    <property type="term" value="C:plasma membrane"/>
    <property type="evidence" value="ECO:0007669"/>
    <property type="project" value="UniProtKB-SubCell"/>
</dbReference>
<sequence>NLVSYSFIIFNSTLFVLIICVLIFRSDLRMQFRIKKSIFITYIKYSYPFMISTTIRIIFDNLLIFYVNMYGNLADVANFSTAFQIYLLVSQIPMLIGKILLVTFSRNTQNDIKKTNKVILIGHKYIGLIFSYFCVLSLGLSDIVIKTLLGNQYHLASSILNIILFDRISIAFFYLYYLDLQSKGHTKFSEIPPTLKLFLLIIFNIIFIEPLFPLFGIEIIAYMIVLIDILTSIFFVTIIHIKFKYDVYFGILKQVAVVVIIFFIIQYFNFSIQSFFFNIAIKWIFITVLFFSLMFIFKVINKNDIRFIVNITKKIE</sequence>
<protein>
    <recommendedName>
        <fullName evidence="8">Polysaccharide biosynthesis protein C-terminal domain-containing protein</fullName>
    </recommendedName>
</protein>
<dbReference type="AlphaFoldDB" id="A0A0F8WS86"/>
<feature type="transmembrane region" description="Helical" evidence="6">
    <location>
        <begin position="219"/>
        <end position="239"/>
    </location>
</feature>
<evidence type="ECO:0000256" key="3">
    <source>
        <dbReference type="ARBA" id="ARBA00022692"/>
    </source>
</evidence>
<feature type="transmembrane region" description="Helical" evidence="6">
    <location>
        <begin position="45"/>
        <end position="65"/>
    </location>
</feature>
<evidence type="ECO:0000313" key="7">
    <source>
        <dbReference type="EMBL" id="KKK59523.1"/>
    </source>
</evidence>
<keyword evidence="5 6" id="KW-0472">Membrane</keyword>
<reference evidence="7" key="1">
    <citation type="journal article" date="2015" name="Nature">
        <title>Complex archaea that bridge the gap between prokaryotes and eukaryotes.</title>
        <authorList>
            <person name="Spang A."/>
            <person name="Saw J.H."/>
            <person name="Jorgensen S.L."/>
            <person name="Zaremba-Niedzwiedzka K."/>
            <person name="Martijn J."/>
            <person name="Lind A.E."/>
            <person name="van Eijk R."/>
            <person name="Schleper C."/>
            <person name="Guy L."/>
            <person name="Ettema T.J."/>
        </authorList>
    </citation>
    <scope>NUCLEOTIDE SEQUENCE</scope>
</reference>
<dbReference type="EMBL" id="LAZR01063437">
    <property type="protein sequence ID" value="KKK59523.1"/>
    <property type="molecule type" value="Genomic_DNA"/>
</dbReference>
<accession>A0A0F8WS86</accession>
<feature type="non-terminal residue" evidence="7">
    <location>
        <position position="1"/>
    </location>
</feature>
<feature type="transmembrane region" description="Helical" evidence="6">
    <location>
        <begin position="275"/>
        <end position="297"/>
    </location>
</feature>
<name>A0A0F8WS86_9ZZZZ</name>
<evidence type="ECO:0000256" key="1">
    <source>
        <dbReference type="ARBA" id="ARBA00004651"/>
    </source>
</evidence>
<organism evidence="7">
    <name type="scientific">marine sediment metagenome</name>
    <dbReference type="NCBI Taxonomy" id="412755"/>
    <lineage>
        <taxon>unclassified sequences</taxon>
        <taxon>metagenomes</taxon>
        <taxon>ecological metagenomes</taxon>
    </lineage>
</organism>
<gene>
    <name evidence="7" type="ORF">LCGC14_3033530</name>
</gene>
<dbReference type="PANTHER" id="PTHR30250:SF11">
    <property type="entry name" value="O-ANTIGEN TRANSPORTER-RELATED"/>
    <property type="match status" value="1"/>
</dbReference>
<evidence type="ECO:0008006" key="8">
    <source>
        <dbReference type="Google" id="ProtNLM"/>
    </source>
</evidence>
<keyword evidence="3 6" id="KW-0812">Transmembrane</keyword>
<evidence type="ECO:0000256" key="6">
    <source>
        <dbReference type="SAM" id="Phobius"/>
    </source>
</evidence>
<keyword evidence="2" id="KW-1003">Cell membrane</keyword>
<feature type="transmembrane region" description="Helical" evidence="6">
    <location>
        <begin position="155"/>
        <end position="177"/>
    </location>
</feature>
<evidence type="ECO:0000256" key="5">
    <source>
        <dbReference type="ARBA" id="ARBA00023136"/>
    </source>
</evidence>
<dbReference type="PANTHER" id="PTHR30250">
    <property type="entry name" value="PST FAMILY PREDICTED COLANIC ACID TRANSPORTER"/>
    <property type="match status" value="1"/>
</dbReference>
<evidence type="ECO:0000256" key="2">
    <source>
        <dbReference type="ARBA" id="ARBA00022475"/>
    </source>
</evidence>
<feature type="transmembrane region" description="Helical" evidence="6">
    <location>
        <begin position="85"/>
        <end position="104"/>
    </location>
</feature>
<feature type="transmembrane region" description="Helical" evidence="6">
    <location>
        <begin position="251"/>
        <end position="269"/>
    </location>
</feature>
<dbReference type="InterPro" id="IPR050833">
    <property type="entry name" value="Poly_Biosynth_Transport"/>
</dbReference>
<comment type="caution">
    <text evidence="7">The sequence shown here is derived from an EMBL/GenBank/DDBJ whole genome shotgun (WGS) entry which is preliminary data.</text>
</comment>
<dbReference type="Pfam" id="PF13440">
    <property type="entry name" value="Polysacc_synt_3"/>
    <property type="match status" value="1"/>
</dbReference>
<evidence type="ECO:0000256" key="4">
    <source>
        <dbReference type="ARBA" id="ARBA00022989"/>
    </source>
</evidence>
<feature type="transmembrane region" description="Helical" evidence="6">
    <location>
        <begin position="197"/>
        <end position="213"/>
    </location>
</feature>
<keyword evidence="4 6" id="KW-1133">Transmembrane helix</keyword>
<proteinExistence type="predicted"/>
<comment type="subcellular location">
    <subcellularLocation>
        <location evidence="1">Cell membrane</location>
        <topology evidence="1">Multi-pass membrane protein</topology>
    </subcellularLocation>
</comment>
<feature type="transmembrane region" description="Helical" evidence="6">
    <location>
        <begin position="125"/>
        <end position="149"/>
    </location>
</feature>
<feature type="transmembrane region" description="Helical" evidence="6">
    <location>
        <begin position="6"/>
        <end position="24"/>
    </location>
</feature>